<keyword evidence="10" id="KW-1185">Reference proteome</keyword>
<dbReference type="Pfam" id="PF00560">
    <property type="entry name" value="LRR_1"/>
    <property type="match status" value="3"/>
</dbReference>
<dbReference type="InterPro" id="IPR051848">
    <property type="entry name" value="PGIP"/>
</dbReference>
<dbReference type="InterPro" id="IPR001611">
    <property type="entry name" value="Leu-rich_rpt"/>
</dbReference>
<protein>
    <recommendedName>
        <fullName evidence="8">Leucine-rich repeat-containing N-terminal plant-type domain-containing protein</fullName>
    </recommendedName>
</protein>
<comment type="subcellular location">
    <subcellularLocation>
        <location evidence="1">Cell envelope</location>
    </subcellularLocation>
</comment>
<evidence type="ECO:0000256" key="7">
    <source>
        <dbReference type="SAM" id="SignalP"/>
    </source>
</evidence>
<dbReference type="InterPro" id="IPR013210">
    <property type="entry name" value="LRR_N_plant-typ"/>
</dbReference>
<evidence type="ECO:0000256" key="5">
    <source>
        <dbReference type="ARBA" id="ARBA00023180"/>
    </source>
</evidence>
<dbReference type="FunFam" id="3.80.10.10:FF:000041">
    <property type="entry name" value="LRR receptor-like serine/threonine-protein kinase ERECTA"/>
    <property type="match status" value="1"/>
</dbReference>
<dbReference type="Pfam" id="PF08263">
    <property type="entry name" value="LRRNT_2"/>
    <property type="match status" value="1"/>
</dbReference>
<dbReference type="Proteomes" id="UP001210211">
    <property type="component" value="Unassembled WGS sequence"/>
</dbReference>
<evidence type="ECO:0000256" key="6">
    <source>
        <dbReference type="ARBA" id="ARBA00038043"/>
    </source>
</evidence>
<organism evidence="9 10">
    <name type="scientific">Rhynchospora tenuis</name>
    <dbReference type="NCBI Taxonomy" id="198213"/>
    <lineage>
        <taxon>Eukaryota</taxon>
        <taxon>Viridiplantae</taxon>
        <taxon>Streptophyta</taxon>
        <taxon>Embryophyta</taxon>
        <taxon>Tracheophyta</taxon>
        <taxon>Spermatophyta</taxon>
        <taxon>Magnoliopsida</taxon>
        <taxon>Liliopsida</taxon>
        <taxon>Poales</taxon>
        <taxon>Cyperaceae</taxon>
        <taxon>Cyperoideae</taxon>
        <taxon>Rhynchosporeae</taxon>
        <taxon>Rhynchospora</taxon>
    </lineage>
</organism>
<evidence type="ECO:0000259" key="8">
    <source>
        <dbReference type="Pfam" id="PF08263"/>
    </source>
</evidence>
<evidence type="ECO:0000256" key="2">
    <source>
        <dbReference type="ARBA" id="ARBA00022614"/>
    </source>
</evidence>
<evidence type="ECO:0000256" key="3">
    <source>
        <dbReference type="ARBA" id="ARBA00022729"/>
    </source>
</evidence>
<keyword evidence="2" id="KW-0433">Leucine-rich repeat</keyword>
<feature type="domain" description="Leucine-rich repeat-containing N-terminal plant-type" evidence="8">
    <location>
        <begin position="23"/>
        <end position="52"/>
    </location>
</feature>
<reference evidence="9 10" key="1">
    <citation type="journal article" date="2022" name="Cell">
        <title>Repeat-based holocentromeres influence genome architecture and karyotype evolution.</title>
        <authorList>
            <person name="Hofstatter P.G."/>
            <person name="Thangavel G."/>
            <person name="Lux T."/>
            <person name="Neumann P."/>
            <person name="Vondrak T."/>
            <person name="Novak P."/>
            <person name="Zhang M."/>
            <person name="Costa L."/>
            <person name="Castellani M."/>
            <person name="Scott A."/>
            <person name="Toegelov H."/>
            <person name="Fuchs J."/>
            <person name="Mata-Sucre Y."/>
            <person name="Dias Y."/>
            <person name="Vanzela A.L.L."/>
            <person name="Huettel B."/>
            <person name="Almeida C.C.S."/>
            <person name="Simkova H."/>
            <person name="Souza G."/>
            <person name="Pedrosa-Harand A."/>
            <person name="Macas J."/>
            <person name="Mayer K.F.X."/>
            <person name="Houben A."/>
            <person name="Marques A."/>
        </authorList>
    </citation>
    <scope>NUCLEOTIDE SEQUENCE [LARGE SCALE GENOMIC DNA]</scope>
    <source>
        <strain evidence="9">RhyTen1mFocal</strain>
    </source>
</reference>
<dbReference type="EMBL" id="JAMRDG010000002">
    <property type="protein sequence ID" value="KAJ3687800.1"/>
    <property type="molecule type" value="Genomic_DNA"/>
</dbReference>
<evidence type="ECO:0000313" key="9">
    <source>
        <dbReference type="EMBL" id="KAJ3687800.1"/>
    </source>
</evidence>
<keyword evidence="5" id="KW-0325">Glycoprotein</keyword>
<keyword evidence="4" id="KW-0677">Repeat</keyword>
<dbReference type="PANTHER" id="PTHR48059:SF23">
    <property type="entry name" value="LEUCINE-RICH REPEAT-CONTAINING N-TERMINAL PLANT-TYPE DOMAIN-CONTAINING PROTEIN"/>
    <property type="match status" value="1"/>
</dbReference>
<dbReference type="AlphaFoldDB" id="A0AAD5Z6J2"/>
<gene>
    <name evidence="9" type="ORF">LUZ61_016964</name>
</gene>
<proteinExistence type="inferred from homology"/>
<keyword evidence="3 7" id="KW-0732">Signal</keyword>
<feature type="signal peptide" evidence="7">
    <location>
        <begin position="1"/>
        <end position="19"/>
    </location>
</feature>
<dbReference type="PANTHER" id="PTHR48059">
    <property type="entry name" value="POLYGALACTURONASE INHIBITOR 1"/>
    <property type="match status" value="1"/>
</dbReference>
<evidence type="ECO:0000313" key="10">
    <source>
        <dbReference type="Proteomes" id="UP001210211"/>
    </source>
</evidence>
<comment type="caution">
    <text evidence="9">The sequence shown here is derived from an EMBL/GenBank/DDBJ whole genome shotgun (WGS) entry which is preliminary data.</text>
</comment>
<evidence type="ECO:0000256" key="4">
    <source>
        <dbReference type="ARBA" id="ARBA00022737"/>
    </source>
</evidence>
<dbReference type="InterPro" id="IPR032675">
    <property type="entry name" value="LRR_dom_sf"/>
</dbReference>
<name>A0AAD5Z6J2_9POAL</name>
<evidence type="ECO:0000256" key="1">
    <source>
        <dbReference type="ARBA" id="ARBA00004196"/>
    </source>
</evidence>
<sequence length="316" mass="34363">MSGIFFLLLLSSCTSLVLSAKHGDGAVLLKIKEQLGNPEALSSWAKGLDFCNGSGNIYPYTYIGCTSTGRVSYLGFASFPTSDVPFPNEICRLTELEVLFIDHVFGFNGPLPSCINKLVHLDTILIHRTSLSGHLPDFHNLNNLTYLEISQSGISGPIPPSLSSLPNLQTLDLHWNDLNGTIPPALVHLPTAALYLNDNSLSGELPRCYGEVNIRAIDVSTNRLTGDASFLFGKDKTFTYINLSKNQFTFDLSYIEIPENLTFLDISFNGIYGKVPDSLATARDSKLVSVDLKFNPLCGTEFAPPTCTNSAPAPAH</sequence>
<dbReference type="SUPFAM" id="SSF52058">
    <property type="entry name" value="L domain-like"/>
    <property type="match status" value="1"/>
</dbReference>
<accession>A0AAD5Z6J2</accession>
<comment type="similarity">
    <text evidence="6">Belongs to the polygalacturonase-inhibiting protein family.</text>
</comment>
<feature type="chain" id="PRO_5042222032" description="Leucine-rich repeat-containing N-terminal plant-type domain-containing protein" evidence="7">
    <location>
        <begin position="20"/>
        <end position="316"/>
    </location>
</feature>
<dbReference type="Gene3D" id="3.80.10.10">
    <property type="entry name" value="Ribonuclease Inhibitor"/>
    <property type="match status" value="1"/>
</dbReference>